<keyword evidence="3" id="KW-1185">Reference proteome</keyword>
<feature type="chain" id="PRO_5047382538" evidence="1">
    <location>
        <begin position="24"/>
        <end position="134"/>
    </location>
</feature>
<dbReference type="EMBL" id="JBHSNS010000009">
    <property type="protein sequence ID" value="MFC5730488.1"/>
    <property type="molecule type" value="Genomic_DNA"/>
</dbReference>
<accession>A0ABW0ZN27</accession>
<dbReference type="Proteomes" id="UP001596072">
    <property type="component" value="Unassembled WGS sequence"/>
</dbReference>
<sequence length="134" mass="13482">MHQSTRIIAAATAAGFVAFGASAFTATSTVDDAAINVGSVAQTVSGATITNVAHTYTDSTDTTTAISAKAEQLLSTATGVVKVSINSGTAQNCTVTVTDLDLDGVDDGVSDYSDLACDITDVANVTNVRFIVNG</sequence>
<proteinExistence type="predicted"/>
<gene>
    <name evidence="2" type="ORF">ACFPQB_16325</name>
</gene>
<name>A0ABW0ZN27_9ACTN</name>
<protein>
    <submittedName>
        <fullName evidence="2">Uncharacterized protein</fullName>
    </submittedName>
</protein>
<dbReference type="RefSeq" id="WP_136435927.1">
    <property type="nucleotide sequence ID" value="NZ_JBHSNS010000009.1"/>
</dbReference>
<evidence type="ECO:0000313" key="3">
    <source>
        <dbReference type="Proteomes" id="UP001596072"/>
    </source>
</evidence>
<keyword evidence="1" id="KW-0732">Signal</keyword>
<comment type="caution">
    <text evidence="2">The sequence shown here is derived from an EMBL/GenBank/DDBJ whole genome shotgun (WGS) entry which is preliminary data.</text>
</comment>
<evidence type="ECO:0000313" key="2">
    <source>
        <dbReference type="EMBL" id="MFC5730488.1"/>
    </source>
</evidence>
<reference evidence="3" key="1">
    <citation type="journal article" date="2019" name="Int. J. Syst. Evol. Microbiol.">
        <title>The Global Catalogue of Microorganisms (GCM) 10K type strain sequencing project: providing services to taxonomists for standard genome sequencing and annotation.</title>
        <authorList>
            <consortium name="The Broad Institute Genomics Platform"/>
            <consortium name="The Broad Institute Genome Sequencing Center for Infectious Disease"/>
            <person name="Wu L."/>
            <person name="Ma J."/>
        </authorList>
    </citation>
    <scope>NUCLEOTIDE SEQUENCE [LARGE SCALE GENOMIC DNA]</scope>
    <source>
        <strain evidence="3">YIM 94188</strain>
    </source>
</reference>
<organism evidence="2 3">
    <name type="scientific">Nocardioides vastitatis</name>
    <dbReference type="NCBI Taxonomy" id="2568655"/>
    <lineage>
        <taxon>Bacteria</taxon>
        <taxon>Bacillati</taxon>
        <taxon>Actinomycetota</taxon>
        <taxon>Actinomycetes</taxon>
        <taxon>Propionibacteriales</taxon>
        <taxon>Nocardioidaceae</taxon>
        <taxon>Nocardioides</taxon>
    </lineage>
</organism>
<feature type="signal peptide" evidence="1">
    <location>
        <begin position="1"/>
        <end position="23"/>
    </location>
</feature>
<evidence type="ECO:0000256" key="1">
    <source>
        <dbReference type="SAM" id="SignalP"/>
    </source>
</evidence>